<dbReference type="EMBL" id="CAJZBQ010000022">
    <property type="protein sequence ID" value="CAG9319387.1"/>
    <property type="molecule type" value="Genomic_DNA"/>
</dbReference>
<evidence type="ECO:0008006" key="3">
    <source>
        <dbReference type="Google" id="ProtNLM"/>
    </source>
</evidence>
<evidence type="ECO:0000313" key="1">
    <source>
        <dbReference type="EMBL" id="CAG9319387.1"/>
    </source>
</evidence>
<organism evidence="1 2">
    <name type="scientific">Blepharisma stoltei</name>
    <dbReference type="NCBI Taxonomy" id="1481888"/>
    <lineage>
        <taxon>Eukaryota</taxon>
        <taxon>Sar</taxon>
        <taxon>Alveolata</taxon>
        <taxon>Ciliophora</taxon>
        <taxon>Postciliodesmatophora</taxon>
        <taxon>Heterotrichea</taxon>
        <taxon>Heterotrichida</taxon>
        <taxon>Blepharismidae</taxon>
        <taxon>Blepharisma</taxon>
    </lineage>
</organism>
<reference evidence="1" key="1">
    <citation type="submission" date="2021-09" db="EMBL/GenBank/DDBJ databases">
        <authorList>
            <consortium name="AG Swart"/>
            <person name="Singh M."/>
            <person name="Singh A."/>
            <person name="Seah K."/>
            <person name="Emmerich C."/>
        </authorList>
    </citation>
    <scope>NUCLEOTIDE SEQUENCE</scope>
    <source>
        <strain evidence="1">ATCC30299</strain>
    </source>
</reference>
<evidence type="ECO:0000313" key="2">
    <source>
        <dbReference type="Proteomes" id="UP001162131"/>
    </source>
</evidence>
<sequence>MSLSQLCEENKKIHFVPQKRYESLYYDEWTYSIAPSHSDEINVYFAVLDYFNWTQGFVITDEDNVYNKKYFLEYSATFNYLAVDTSKSIQSLGKFA</sequence>
<comment type="caution">
    <text evidence="1">The sequence shown here is derived from an EMBL/GenBank/DDBJ whole genome shotgun (WGS) entry which is preliminary data.</text>
</comment>
<keyword evidence="2" id="KW-1185">Reference proteome</keyword>
<gene>
    <name evidence="1" type="ORF">BSTOLATCC_MIC23595</name>
</gene>
<dbReference type="AlphaFoldDB" id="A0AAU9IX00"/>
<proteinExistence type="predicted"/>
<name>A0AAU9IX00_9CILI</name>
<protein>
    <recommendedName>
        <fullName evidence="3">Receptor ligand binding region domain-containing protein</fullName>
    </recommendedName>
</protein>
<accession>A0AAU9IX00</accession>
<dbReference type="Proteomes" id="UP001162131">
    <property type="component" value="Unassembled WGS sequence"/>
</dbReference>